<dbReference type="Pfam" id="PF00578">
    <property type="entry name" value="AhpC-TSA"/>
    <property type="match status" value="1"/>
</dbReference>
<dbReference type="InterPro" id="IPR036249">
    <property type="entry name" value="Thioredoxin-like_sf"/>
</dbReference>
<dbReference type="AlphaFoldDB" id="W4LY15"/>
<dbReference type="PROSITE" id="PS51352">
    <property type="entry name" value="THIOREDOXIN_2"/>
    <property type="match status" value="1"/>
</dbReference>
<dbReference type="Gene3D" id="3.40.30.10">
    <property type="entry name" value="Glutaredoxin"/>
    <property type="match status" value="1"/>
</dbReference>
<feature type="region of interest" description="Disordered" evidence="1">
    <location>
        <begin position="29"/>
        <end position="55"/>
    </location>
</feature>
<dbReference type="InterPro" id="IPR050553">
    <property type="entry name" value="Thioredoxin_ResA/DsbE_sf"/>
</dbReference>
<dbReference type="Proteomes" id="UP000019141">
    <property type="component" value="Unassembled WGS sequence"/>
</dbReference>
<gene>
    <name evidence="3" type="ORF">ETSY1_02810</name>
</gene>
<evidence type="ECO:0000256" key="1">
    <source>
        <dbReference type="SAM" id="MobiDB-lite"/>
    </source>
</evidence>
<name>W4LY15_ENTF1</name>
<evidence type="ECO:0000259" key="2">
    <source>
        <dbReference type="PROSITE" id="PS51352"/>
    </source>
</evidence>
<dbReference type="InterPro" id="IPR000866">
    <property type="entry name" value="AhpC/TSA"/>
</dbReference>
<protein>
    <recommendedName>
        <fullName evidence="2">Thioredoxin domain-containing protein</fullName>
    </recommendedName>
</protein>
<feature type="compositionally biased region" description="Polar residues" evidence="1">
    <location>
        <begin position="38"/>
        <end position="55"/>
    </location>
</feature>
<organism evidence="3 4">
    <name type="scientific">Entotheonella factor</name>
    <dbReference type="NCBI Taxonomy" id="1429438"/>
    <lineage>
        <taxon>Bacteria</taxon>
        <taxon>Pseudomonadati</taxon>
        <taxon>Nitrospinota/Tectimicrobiota group</taxon>
        <taxon>Candidatus Tectimicrobiota</taxon>
        <taxon>Candidatus Entotheonellia</taxon>
        <taxon>Candidatus Entotheonellales</taxon>
        <taxon>Candidatus Entotheonellaceae</taxon>
        <taxon>Candidatus Entotheonella</taxon>
    </lineage>
</organism>
<dbReference type="PANTHER" id="PTHR42852">
    <property type="entry name" value="THIOL:DISULFIDE INTERCHANGE PROTEIN DSBE"/>
    <property type="match status" value="1"/>
</dbReference>
<reference evidence="3 4" key="1">
    <citation type="journal article" date="2014" name="Nature">
        <title>An environmental bacterial taxon with a large and distinct metabolic repertoire.</title>
        <authorList>
            <person name="Wilson M.C."/>
            <person name="Mori T."/>
            <person name="Ruckert C."/>
            <person name="Uria A.R."/>
            <person name="Helf M.J."/>
            <person name="Takada K."/>
            <person name="Gernert C."/>
            <person name="Steffens U.A."/>
            <person name="Heycke N."/>
            <person name="Schmitt S."/>
            <person name="Rinke C."/>
            <person name="Helfrich E.J."/>
            <person name="Brachmann A.O."/>
            <person name="Gurgui C."/>
            <person name="Wakimoto T."/>
            <person name="Kracht M."/>
            <person name="Crusemann M."/>
            <person name="Hentschel U."/>
            <person name="Abe I."/>
            <person name="Matsunaga S."/>
            <person name="Kalinowski J."/>
            <person name="Takeyama H."/>
            <person name="Piel J."/>
        </authorList>
    </citation>
    <scope>NUCLEOTIDE SEQUENCE [LARGE SCALE GENOMIC DNA]</scope>
    <source>
        <strain evidence="4">TSY1</strain>
    </source>
</reference>
<comment type="caution">
    <text evidence="3">The sequence shown here is derived from an EMBL/GenBank/DDBJ whole genome shotgun (WGS) entry which is preliminary data.</text>
</comment>
<dbReference type="InterPro" id="IPR013766">
    <property type="entry name" value="Thioredoxin_domain"/>
</dbReference>
<dbReference type="PANTHER" id="PTHR42852:SF13">
    <property type="entry name" value="PROTEIN DIPZ"/>
    <property type="match status" value="1"/>
</dbReference>
<keyword evidence="4" id="KW-1185">Reference proteome</keyword>
<evidence type="ECO:0000313" key="4">
    <source>
        <dbReference type="Proteomes" id="UP000019141"/>
    </source>
</evidence>
<accession>W4LY15</accession>
<feature type="domain" description="Thioredoxin" evidence="2">
    <location>
        <begin position="25"/>
        <end position="206"/>
    </location>
</feature>
<dbReference type="HOGENOM" id="CLU_1329920_0_0_7"/>
<dbReference type="GO" id="GO:0016491">
    <property type="term" value="F:oxidoreductase activity"/>
    <property type="evidence" value="ECO:0007669"/>
    <property type="project" value="InterPro"/>
</dbReference>
<dbReference type="SUPFAM" id="SSF52833">
    <property type="entry name" value="Thioredoxin-like"/>
    <property type="match status" value="1"/>
</dbReference>
<sequence>MRTKFSIGIAAVVLIAAFGWFTTRAAQPPEAPPLQMKPAQSATSPTKAQTAAQTGLTQPMKATLKTLPVLMGDRVDDQTFTDKVVVVTFFASWCQPCREEFGHLNQIYQAYHDRGVEIIAVNYFEDFDNLSDDARLQKYLDITKPPFTIVKGNDTVSQQFGTVTRIPTLFVFDKQGKRALHFFNKPDGSQPTIDMATLQQVIMTLI</sequence>
<dbReference type="EMBL" id="AZHW01000119">
    <property type="protein sequence ID" value="ETX02651.1"/>
    <property type="molecule type" value="Genomic_DNA"/>
</dbReference>
<proteinExistence type="predicted"/>
<dbReference type="GO" id="GO:0016209">
    <property type="term" value="F:antioxidant activity"/>
    <property type="evidence" value="ECO:0007669"/>
    <property type="project" value="InterPro"/>
</dbReference>
<evidence type="ECO:0000313" key="3">
    <source>
        <dbReference type="EMBL" id="ETX02651.1"/>
    </source>
</evidence>
<dbReference type="CDD" id="cd02966">
    <property type="entry name" value="TlpA_like_family"/>
    <property type="match status" value="1"/>
</dbReference>